<dbReference type="Proteomes" id="UP001595816">
    <property type="component" value="Unassembled WGS sequence"/>
</dbReference>
<keyword evidence="1" id="KW-0472">Membrane</keyword>
<keyword evidence="3" id="KW-1185">Reference proteome</keyword>
<keyword evidence="1" id="KW-0812">Transmembrane</keyword>
<evidence type="ECO:0000313" key="3">
    <source>
        <dbReference type="Proteomes" id="UP001595816"/>
    </source>
</evidence>
<dbReference type="EMBL" id="JBHSAY010000015">
    <property type="protein sequence ID" value="MFC4134202.1"/>
    <property type="molecule type" value="Genomic_DNA"/>
</dbReference>
<proteinExistence type="predicted"/>
<protein>
    <submittedName>
        <fullName evidence="2">Uncharacterized protein</fullName>
    </submittedName>
</protein>
<comment type="caution">
    <text evidence="2">The sequence shown here is derived from an EMBL/GenBank/DDBJ whole genome shotgun (WGS) entry which is preliminary data.</text>
</comment>
<name>A0ABV8LUV4_9ACTN</name>
<gene>
    <name evidence="2" type="ORF">ACFOZ4_26630</name>
</gene>
<evidence type="ECO:0000313" key="2">
    <source>
        <dbReference type="EMBL" id="MFC4134202.1"/>
    </source>
</evidence>
<feature type="transmembrane region" description="Helical" evidence="1">
    <location>
        <begin position="122"/>
        <end position="144"/>
    </location>
</feature>
<organism evidence="2 3">
    <name type="scientific">Hamadaea flava</name>
    <dbReference type="NCBI Taxonomy" id="1742688"/>
    <lineage>
        <taxon>Bacteria</taxon>
        <taxon>Bacillati</taxon>
        <taxon>Actinomycetota</taxon>
        <taxon>Actinomycetes</taxon>
        <taxon>Micromonosporales</taxon>
        <taxon>Micromonosporaceae</taxon>
        <taxon>Hamadaea</taxon>
    </lineage>
</organism>
<evidence type="ECO:0000256" key="1">
    <source>
        <dbReference type="SAM" id="Phobius"/>
    </source>
</evidence>
<keyword evidence="1" id="KW-1133">Transmembrane helix</keyword>
<reference evidence="3" key="1">
    <citation type="journal article" date="2019" name="Int. J. Syst. Evol. Microbiol.">
        <title>The Global Catalogue of Microorganisms (GCM) 10K type strain sequencing project: providing services to taxonomists for standard genome sequencing and annotation.</title>
        <authorList>
            <consortium name="The Broad Institute Genomics Platform"/>
            <consortium name="The Broad Institute Genome Sequencing Center for Infectious Disease"/>
            <person name="Wu L."/>
            <person name="Ma J."/>
        </authorList>
    </citation>
    <scope>NUCLEOTIDE SEQUENCE [LARGE SCALE GENOMIC DNA]</scope>
    <source>
        <strain evidence="3">CGMCC 4.7289</strain>
    </source>
</reference>
<sequence>MTTEWAVVPLAEQFTLNAENAGELKFSVTNPGAAADTVVFDVIPGDGAQRDWFSVAEPQRRVGPNESVEFLVKLKVPAGTAPARADVVGLAYSANTAPEESSRTSGRVAFEWKPKEKPKPMWPWIAAAVALVLLVGSIVTWLIVSNKGKPEVLPSTSPSPSASPTPVTPINLTWEAESLVPSAQLFRKNATTAVVVQDNCCGFAWSGNRQLWFQAHAVDETLSVTFQTDHEATLALRTVRTTSFDYADTVWTVDGQLVGGTFAGYTADVRKTGLLTVGSFKLAAGNHTLTLRIVGKNAASGGYFAGVDQIVITSSGIFINPGDLVLITKIPLLKP</sequence>
<dbReference type="RefSeq" id="WP_253761617.1">
    <property type="nucleotide sequence ID" value="NZ_JAMZDZ010000001.1"/>
</dbReference>
<accession>A0ABV8LUV4</accession>